<accession>A0A8J3BVV7</accession>
<dbReference type="PANTHER" id="PTHR46696:SF4">
    <property type="entry name" value="BIOTIN BIOSYNTHESIS CYTOCHROME P450"/>
    <property type="match status" value="1"/>
</dbReference>
<organism evidence="8 9">
    <name type="scientific">Mangrovihabitans endophyticus</name>
    <dbReference type="NCBI Taxonomy" id="1751298"/>
    <lineage>
        <taxon>Bacteria</taxon>
        <taxon>Bacillati</taxon>
        <taxon>Actinomycetota</taxon>
        <taxon>Actinomycetes</taxon>
        <taxon>Micromonosporales</taxon>
        <taxon>Micromonosporaceae</taxon>
        <taxon>Mangrovihabitans</taxon>
    </lineage>
</organism>
<dbReference type="GO" id="GO:0008395">
    <property type="term" value="F:steroid hydroxylase activity"/>
    <property type="evidence" value="ECO:0007669"/>
    <property type="project" value="TreeGrafter"/>
</dbReference>
<dbReference type="InterPro" id="IPR001128">
    <property type="entry name" value="Cyt_P450"/>
</dbReference>
<gene>
    <name evidence="8" type="ORF">GCM10012284_03820</name>
</gene>
<evidence type="ECO:0000256" key="7">
    <source>
        <dbReference type="RuleBase" id="RU000461"/>
    </source>
</evidence>
<keyword evidence="5 7" id="KW-0408">Iron</keyword>
<dbReference type="GO" id="GO:0036199">
    <property type="term" value="F:cholest-4-en-3-one 26-monooxygenase activity"/>
    <property type="evidence" value="ECO:0007669"/>
    <property type="project" value="TreeGrafter"/>
</dbReference>
<sequence length="423" mass="46530">MTHSGTRSAAPLPGGITSTSIEEFDLGSPETFARHDMSAFWRTVRAQRPVYRQPPRDGVPGFWVVSRFADITAVYRDNVRFTSEHGNVLVTLLAGGDSAAGRMLAVTDGQRHRDLRNVLLRSFSPRVLQPIAERVRANARRLLSEAIERGECDFARDVASQIPITTICDLLGVPKADRSFLLTLTKSALSSDERHTDPAASAMARNEILLYFGDLVEARRSRPGDDVISVLANSEIGGVPLSDDDVILNCYSLIIGGDETSRLTMIDSVATLATRPDEWRRLKEGDATLAAATEETLRWATPTMHFGRTTVQDVTVGGERIPAGEIVTLWHASANRDERVFDRPDHFDLGRTPNQHITFGHGPHFCLGAYLARVEISEMLAALRDLTASIQQTGPACRIYSNLLSGISSLPVQFVAESRRGRR</sequence>
<evidence type="ECO:0000256" key="4">
    <source>
        <dbReference type="ARBA" id="ARBA00023002"/>
    </source>
</evidence>
<comment type="similarity">
    <text evidence="1 7">Belongs to the cytochrome P450 family.</text>
</comment>
<dbReference type="Proteomes" id="UP000656042">
    <property type="component" value="Unassembled WGS sequence"/>
</dbReference>
<reference evidence="8" key="1">
    <citation type="journal article" date="2014" name="Int. J. Syst. Evol. Microbiol.">
        <title>Complete genome sequence of Corynebacterium casei LMG S-19264T (=DSM 44701T), isolated from a smear-ripened cheese.</title>
        <authorList>
            <consortium name="US DOE Joint Genome Institute (JGI-PGF)"/>
            <person name="Walter F."/>
            <person name="Albersmeier A."/>
            <person name="Kalinowski J."/>
            <person name="Ruckert C."/>
        </authorList>
    </citation>
    <scope>NUCLEOTIDE SEQUENCE</scope>
    <source>
        <strain evidence="8">CGMCC 4.7299</strain>
    </source>
</reference>
<dbReference type="AlphaFoldDB" id="A0A8J3BVV7"/>
<dbReference type="GO" id="GO:0006707">
    <property type="term" value="P:cholesterol catabolic process"/>
    <property type="evidence" value="ECO:0007669"/>
    <property type="project" value="TreeGrafter"/>
</dbReference>
<dbReference type="Pfam" id="PF00067">
    <property type="entry name" value="p450"/>
    <property type="match status" value="1"/>
</dbReference>
<protein>
    <submittedName>
        <fullName evidence="8">Cytochrome P450</fullName>
    </submittedName>
</protein>
<evidence type="ECO:0000256" key="3">
    <source>
        <dbReference type="ARBA" id="ARBA00022723"/>
    </source>
</evidence>
<dbReference type="PANTHER" id="PTHR46696">
    <property type="entry name" value="P450, PUTATIVE (EUROFUNG)-RELATED"/>
    <property type="match status" value="1"/>
</dbReference>
<dbReference type="Gene3D" id="1.10.630.10">
    <property type="entry name" value="Cytochrome P450"/>
    <property type="match status" value="1"/>
</dbReference>
<dbReference type="RefSeq" id="WP_189077248.1">
    <property type="nucleotide sequence ID" value="NZ_BMMX01000001.1"/>
</dbReference>
<comment type="caution">
    <text evidence="8">The sequence shown here is derived from an EMBL/GenBank/DDBJ whole genome shotgun (WGS) entry which is preliminary data.</text>
</comment>
<dbReference type="CDD" id="cd11033">
    <property type="entry name" value="CYP142-like"/>
    <property type="match status" value="1"/>
</dbReference>
<keyword evidence="9" id="KW-1185">Reference proteome</keyword>
<keyword evidence="2 7" id="KW-0349">Heme</keyword>
<dbReference type="FunFam" id="1.10.630.10:FF:000018">
    <property type="entry name" value="Cytochrome P450 monooxygenase"/>
    <property type="match status" value="1"/>
</dbReference>
<evidence type="ECO:0000256" key="2">
    <source>
        <dbReference type="ARBA" id="ARBA00022617"/>
    </source>
</evidence>
<proteinExistence type="inferred from homology"/>
<evidence type="ECO:0000313" key="9">
    <source>
        <dbReference type="Proteomes" id="UP000656042"/>
    </source>
</evidence>
<dbReference type="PROSITE" id="PS00086">
    <property type="entry name" value="CYTOCHROME_P450"/>
    <property type="match status" value="1"/>
</dbReference>
<dbReference type="InterPro" id="IPR002397">
    <property type="entry name" value="Cyt_P450_B"/>
</dbReference>
<dbReference type="GO" id="GO:0020037">
    <property type="term" value="F:heme binding"/>
    <property type="evidence" value="ECO:0007669"/>
    <property type="project" value="InterPro"/>
</dbReference>
<name>A0A8J3BVV7_9ACTN</name>
<evidence type="ECO:0000313" key="8">
    <source>
        <dbReference type="EMBL" id="GGK73179.1"/>
    </source>
</evidence>
<dbReference type="EMBL" id="BMMX01000001">
    <property type="protein sequence ID" value="GGK73179.1"/>
    <property type="molecule type" value="Genomic_DNA"/>
</dbReference>
<evidence type="ECO:0000256" key="5">
    <source>
        <dbReference type="ARBA" id="ARBA00023004"/>
    </source>
</evidence>
<dbReference type="GO" id="GO:0005506">
    <property type="term" value="F:iron ion binding"/>
    <property type="evidence" value="ECO:0007669"/>
    <property type="project" value="InterPro"/>
</dbReference>
<evidence type="ECO:0000256" key="1">
    <source>
        <dbReference type="ARBA" id="ARBA00010617"/>
    </source>
</evidence>
<dbReference type="SUPFAM" id="SSF48264">
    <property type="entry name" value="Cytochrome P450"/>
    <property type="match status" value="1"/>
</dbReference>
<dbReference type="InterPro" id="IPR036396">
    <property type="entry name" value="Cyt_P450_sf"/>
</dbReference>
<dbReference type="GO" id="GO:0017000">
    <property type="term" value="P:antibiotic biosynthetic process"/>
    <property type="evidence" value="ECO:0007669"/>
    <property type="project" value="UniProtKB-ARBA"/>
</dbReference>
<keyword evidence="4 7" id="KW-0560">Oxidoreductase</keyword>
<evidence type="ECO:0000256" key="6">
    <source>
        <dbReference type="ARBA" id="ARBA00023033"/>
    </source>
</evidence>
<dbReference type="PRINTS" id="PR00359">
    <property type="entry name" value="BP450"/>
</dbReference>
<reference evidence="8" key="2">
    <citation type="submission" date="2020-09" db="EMBL/GenBank/DDBJ databases">
        <authorList>
            <person name="Sun Q."/>
            <person name="Zhou Y."/>
        </authorList>
    </citation>
    <scope>NUCLEOTIDE SEQUENCE</scope>
    <source>
        <strain evidence="8">CGMCC 4.7299</strain>
    </source>
</reference>
<keyword evidence="6 7" id="KW-0503">Monooxygenase</keyword>
<dbReference type="InterPro" id="IPR017972">
    <property type="entry name" value="Cyt_P450_CS"/>
</dbReference>
<keyword evidence="3 7" id="KW-0479">Metal-binding</keyword>